<dbReference type="Proteomes" id="UP000288669">
    <property type="component" value="Unassembled WGS sequence"/>
</dbReference>
<dbReference type="SUPFAM" id="SSF53474">
    <property type="entry name" value="alpha/beta-Hydrolases"/>
    <property type="match status" value="1"/>
</dbReference>
<dbReference type="InterPro" id="IPR022742">
    <property type="entry name" value="Hydrolase_4"/>
</dbReference>
<dbReference type="InterPro" id="IPR052920">
    <property type="entry name" value="DNA-binding_regulatory"/>
</dbReference>
<dbReference type="InterPro" id="IPR029058">
    <property type="entry name" value="AB_hydrolase_fold"/>
</dbReference>
<feature type="signal peptide" evidence="1">
    <location>
        <begin position="1"/>
        <end position="24"/>
    </location>
</feature>
<evidence type="ECO:0000259" key="3">
    <source>
        <dbReference type="Pfam" id="PF17936"/>
    </source>
</evidence>
<keyword evidence="1" id="KW-0732">Signal</keyword>
<feature type="domain" description="Bacterial Ig" evidence="3">
    <location>
        <begin position="612"/>
        <end position="680"/>
    </location>
</feature>
<sequence length="686" mass="78065">MEKRVWLGVTLGLFLFLNSQNAYAQDDRVSYSKLGEEGYIINAPSQENISRKNVRKRLLKNQEEFKAKTAAERKGLSKDEQKLVSEMEKYLKVAELKKSPRLLGPLDDAVVGLTFDFAFNSQNDLFRLASKIFGGGQTGESASLKWYNQLSNVTEKNIQVIDQTINQPINLYAHYIDNQSDYTVIVHHGYRSKYEDGLDAAKMYSDMGYNVLMTETRSHGKSEGKYITFGYYEREDLNKWIELEISEKATQKIILYGVSMGAATVMLAQENTASQVKAVIEDCGYTSAEQQFRDTLRLVTQYLQYIPIYNNYDWYADETQLLNKLNNQYLKPKLKMDLYSFSPLESVKKTGIPKLFIHGEADGFIPKESLDILYAAALGYKEKYTVANADHAQSLSVDPLGYQRKVEAFLNKTKQLTSKPEFVAPDINLLENPNFETSMTGFTGWKTTINQEALADTILSKNAYGEFVMKREKNLDTVTAVPFDTGIRFYNRYLNQVGYVGQEVDMVQGENYQLSFKTKNATAWTWYDWSSAPSVLYGIGTSVNEVALPSNNNEEIEKKLEFRAMRTAKEEVKLGAKMRIHNFLGRDNVHTAIKEVRLINSDNTPPKRIAIEDMTFTQDKVRIIGTAEPNLLVVLMTDNEQNIIETRADENGSFIMEIEAKGGMQLHLVNYDVKGNRSVSIVLKFL</sequence>
<organism evidence="4 5">
    <name type="scientific">Vagococcus entomophilus</name>
    <dbReference type="NCBI Taxonomy" id="1160095"/>
    <lineage>
        <taxon>Bacteria</taxon>
        <taxon>Bacillati</taxon>
        <taxon>Bacillota</taxon>
        <taxon>Bacilli</taxon>
        <taxon>Lactobacillales</taxon>
        <taxon>Enterococcaceae</taxon>
        <taxon>Vagococcus</taxon>
    </lineage>
</organism>
<dbReference type="RefSeq" id="WP_126823350.1">
    <property type="nucleotide sequence ID" value="NZ_JBHLWU010000001.1"/>
</dbReference>
<dbReference type="Pfam" id="PF12146">
    <property type="entry name" value="Hydrolase_4"/>
    <property type="match status" value="1"/>
</dbReference>
<keyword evidence="5" id="KW-1185">Reference proteome</keyword>
<evidence type="ECO:0000313" key="4">
    <source>
        <dbReference type="EMBL" id="RSU08601.1"/>
    </source>
</evidence>
<gene>
    <name evidence="4" type="ORF">CBF30_05060</name>
</gene>
<dbReference type="AlphaFoldDB" id="A0A430AKG6"/>
<feature type="domain" description="Serine aminopeptidase S33" evidence="2">
    <location>
        <begin position="180"/>
        <end position="375"/>
    </location>
</feature>
<dbReference type="Gene3D" id="2.60.40.10">
    <property type="entry name" value="Immunoglobulins"/>
    <property type="match status" value="1"/>
</dbReference>
<dbReference type="Gene3D" id="2.60.120.260">
    <property type="entry name" value="Galactose-binding domain-like"/>
    <property type="match status" value="1"/>
</dbReference>
<feature type="chain" id="PRO_5019158297" description="Serine aminopeptidase S33 domain-containing protein" evidence="1">
    <location>
        <begin position="25"/>
        <end position="686"/>
    </location>
</feature>
<comment type="caution">
    <text evidence="4">The sequence shown here is derived from an EMBL/GenBank/DDBJ whole genome shotgun (WGS) entry which is preliminary data.</text>
</comment>
<dbReference type="PANTHER" id="PTHR43358">
    <property type="entry name" value="ALPHA/BETA-HYDROLASE"/>
    <property type="match status" value="1"/>
</dbReference>
<evidence type="ECO:0000256" key="1">
    <source>
        <dbReference type="SAM" id="SignalP"/>
    </source>
</evidence>
<proteinExistence type="predicted"/>
<dbReference type="InterPro" id="IPR013783">
    <property type="entry name" value="Ig-like_fold"/>
</dbReference>
<evidence type="ECO:0008006" key="6">
    <source>
        <dbReference type="Google" id="ProtNLM"/>
    </source>
</evidence>
<dbReference type="Gene3D" id="3.40.50.1820">
    <property type="entry name" value="alpha/beta hydrolase"/>
    <property type="match status" value="1"/>
</dbReference>
<dbReference type="PANTHER" id="PTHR43358:SF4">
    <property type="entry name" value="ALPHA_BETA HYDROLASE FOLD-1 DOMAIN-CONTAINING PROTEIN"/>
    <property type="match status" value="1"/>
</dbReference>
<evidence type="ECO:0000259" key="2">
    <source>
        <dbReference type="Pfam" id="PF12146"/>
    </source>
</evidence>
<name>A0A430AKG6_9ENTE</name>
<dbReference type="Pfam" id="PF17936">
    <property type="entry name" value="Big_6"/>
    <property type="match status" value="1"/>
</dbReference>
<dbReference type="OrthoDB" id="9776685at2"/>
<dbReference type="InterPro" id="IPR041498">
    <property type="entry name" value="Big_6"/>
</dbReference>
<protein>
    <recommendedName>
        <fullName evidence="6">Serine aminopeptidase S33 domain-containing protein</fullName>
    </recommendedName>
</protein>
<dbReference type="EMBL" id="NGJZ01000001">
    <property type="protein sequence ID" value="RSU08601.1"/>
    <property type="molecule type" value="Genomic_DNA"/>
</dbReference>
<evidence type="ECO:0000313" key="5">
    <source>
        <dbReference type="Proteomes" id="UP000288669"/>
    </source>
</evidence>
<accession>A0A430AKG6</accession>
<reference evidence="4 5" key="1">
    <citation type="submission" date="2017-05" db="EMBL/GenBank/DDBJ databases">
        <title>Vagococcus spp. assemblies.</title>
        <authorList>
            <person name="Gulvik C.A."/>
        </authorList>
    </citation>
    <scope>NUCLEOTIDE SEQUENCE [LARGE SCALE GENOMIC DNA]</scope>
    <source>
        <strain evidence="4 5">DSM 24756</strain>
    </source>
</reference>